<feature type="binding site" evidence="5">
    <location>
        <position position="218"/>
    </location>
    <ligand>
        <name>adenosylcob(III)alamin</name>
        <dbReference type="ChEBI" id="CHEBI:18408"/>
    </ligand>
</feature>
<reference evidence="6 7" key="1">
    <citation type="journal article" date="2024" name="Chem. Sci.">
        <title>Discovery of megapolipeptins by genome mining of a Burkholderiales bacteria collection.</title>
        <authorList>
            <person name="Paulo B.S."/>
            <person name="Recchia M.J.J."/>
            <person name="Lee S."/>
            <person name="Fergusson C.H."/>
            <person name="Romanowski S.B."/>
            <person name="Hernandez A."/>
            <person name="Krull N."/>
            <person name="Liu D.Y."/>
            <person name="Cavanagh H."/>
            <person name="Bos A."/>
            <person name="Gray C.A."/>
            <person name="Murphy B.T."/>
            <person name="Linington R.G."/>
            <person name="Eustaquio A.S."/>
        </authorList>
    </citation>
    <scope>NUCLEOTIDE SEQUENCE [LARGE SCALE GENOMIC DNA]</scope>
    <source>
        <strain evidence="6 7">RL21-008-BIB-B</strain>
    </source>
</reference>
<comment type="similarity">
    <text evidence="5">Belongs to the EutC family.</text>
</comment>
<keyword evidence="1 5" id="KW-0846">Cobalamin</keyword>
<dbReference type="NCBIfam" id="NF003971">
    <property type="entry name" value="PRK05465.1"/>
    <property type="match status" value="1"/>
</dbReference>
<evidence type="ECO:0000256" key="2">
    <source>
        <dbReference type="ARBA" id="ARBA00023239"/>
    </source>
</evidence>
<dbReference type="RefSeq" id="WP_408169044.1">
    <property type="nucleotide sequence ID" value="NZ_JAQQFR010000010.1"/>
</dbReference>
<dbReference type="PIRSF" id="PIRSF018982">
    <property type="entry name" value="EutC"/>
    <property type="match status" value="1"/>
</dbReference>
<sequence>MENDKSPVIDNPWKMLRQFTAARIALGRAGVSLPTTPQLAFQLAHAQARDAVHLALDADQLRRNLIDAGIDGAEACLILDTAATDRLTYLQRPDLGRRLSEASRNALTLAMQEQGEDVSYDLAIVVADGLSSLAIARNAVPFLSALQPRIAKHGWKLAPLTIVRQGRVAVGDEVGYLLRARLVVVLIGERPGLSSPDSMGLYLSWMPHVGMPDSERNCISNVRPEGMSYEEAAFKLDYLLSEANRRKLTGVALKDESSVSAAVGGSTRNFLLSDR</sequence>
<protein>
    <recommendedName>
        <fullName evidence="5">Ethanolamine ammonia-lyase small subunit</fullName>
        <shortName evidence="5">EAL small subunit</shortName>
        <ecNumber evidence="5">4.3.1.7</ecNumber>
    </recommendedName>
</protein>
<keyword evidence="2 5" id="KW-0456">Lyase</keyword>
<dbReference type="PANTHER" id="PTHR39330">
    <property type="entry name" value="ETHANOLAMINE AMMONIA-LYASE LIGHT CHAIN"/>
    <property type="match status" value="1"/>
</dbReference>
<dbReference type="GO" id="GO:0008851">
    <property type="term" value="F:ethanolamine ammonia-lyase activity"/>
    <property type="evidence" value="ECO:0007669"/>
    <property type="project" value="UniProtKB-EC"/>
</dbReference>
<keyword evidence="4 5" id="KW-1283">Bacterial microcompartment</keyword>
<keyword evidence="3 5" id="KW-0170">Cobalt</keyword>
<name>A0ABW8ZCS2_9BURK</name>
<comment type="function">
    <text evidence="5">Catalyzes the deamination of various vicinal amino-alcohols to oxo compounds. Allows this organism to utilize ethanolamine as the sole source of nitrogen and carbon in the presence of external vitamin B12.</text>
</comment>
<keyword evidence="7" id="KW-1185">Reference proteome</keyword>
<comment type="subcellular location">
    <subcellularLocation>
        <location evidence="5">Bacterial microcompartment</location>
    </subcellularLocation>
</comment>
<evidence type="ECO:0000256" key="4">
    <source>
        <dbReference type="ARBA" id="ARBA00024446"/>
    </source>
</evidence>
<gene>
    <name evidence="5 6" type="primary">eutC</name>
    <name evidence="6" type="ORF">PQR63_16290</name>
</gene>
<organism evidence="6 7">
    <name type="scientific">Herbaspirillum rhizosphaerae</name>
    <dbReference type="NCBI Taxonomy" id="346179"/>
    <lineage>
        <taxon>Bacteria</taxon>
        <taxon>Pseudomonadati</taxon>
        <taxon>Pseudomonadota</taxon>
        <taxon>Betaproteobacteria</taxon>
        <taxon>Burkholderiales</taxon>
        <taxon>Oxalobacteraceae</taxon>
        <taxon>Herbaspirillum</taxon>
    </lineage>
</organism>
<comment type="pathway">
    <text evidence="5">Amine and polyamine degradation; ethanolamine degradation.</text>
</comment>
<dbReference type="Gene3D" id="1.10.30.40">
    <property type="entry name" value="Ethanolamine ammonia-lyase light chain (EutC), N-terminal domain"/>
    <property type="match status" value="1"/>
</dbReference>
<evidence type="ECO:0000256" key="3">
    <source>
        <dbReference type="ARBA" id="ARBA00023285"/>
    </source>
</evidence>
<dbReference type="PANTHER" id="PTHR39330:SF1">
    <property type="entry name" value="ETHANOLAMINE AMMONIA-LYASE SMALL SUBUNIT"/>
    <property type="match status" value="1"/>
</dbReference>
<dbReference type="HAMAP" id="MF_00601">
    <property type="entry name" value="EutC"/>
    <property type="match status" value="1"/>
</dbReference>
<evidence type="ECO:0000313" key="6">
    <source>
        <dbReference type="EMBL" id="MFL9879961.1"/>
    </source>
</evidence>
<dbReference type="EC" id="4.3.1.7" evidence="5"/>
<evidence type="ECO:0000256" key="1">
    <source>
        <dbReference type="ARBA" id="ARBA00022628"/>
    </source>
</evidence>
<feature type="binding site" evidence="5">
    <location>
        <position position="168"/>
    </location>
    <ligand>
        <name>adenosylcob(III)alamin</name>
        <dbReference type="ChEBI" id="CHEBI:18408"/>
    </ligand>
</feature>
<evidence type="ECO:0000313" key="7">
    <source>
        <dbReference type="Proteomes" id="UP001629214"/>
    </source>
</evidence>
<comment type="caution">
    <text evidence="6">The sequence shown here is derived from an EMBL/GenBank/DDBJ whole genome shotgun (WGS) entry which is preliminary data.</text>
</comment>
<dbReference type="Pfam" id="PF05985">
    <property type="entry name" value="EutC"/>
    <property type="match status" value="1"/>
</dbReference>
<dbReference type="Proteomes" id="UP001629214">
    <property type="component" value="Unassembled WGS sequence"/>
</dbReference>
<comment type="subunit">
    <text evidence="5">The basic unit is a heterodimer which dimerizes to form tetramers. The heterotetramers trimerize; 6 large subunits form a core ring with 6 small subunits projecting outwards.</text>
</comment>
<accession>A0ABW8ZCS2</accession>
<proteinExistence type="inferred from homology"/>
<evidence type="ECO:0000256" key="5">
    <source>
        <dbReference type="HAMAP-Rule" id="MF_00601"/>
    </source>
</evidence>
<dbReference type="InterPro" id="IPR042255">
    <property type="entry name" value="EutC_N"/>
</dbReference>
<comment type="catalytic activity">
    <reaction evidence="5">
        <text>ethanolamine = acetaldehyde + NH4(+)</text>
        <dbReference type="Rhea" id="RHEA:15313"/>
        <dbReference type="ChEBI" id="CHEBI:15343"/>
        <dbReference type="ChEBI" id="CHEBI:28938"/>
        <dbReference type="ChEBI" id="CHEBI:57603"/>
        <dbReference type="EC" id="4.3.1.7"/>
    </reaction>
</comment>
<dbReference type="InterPro" id="IPR042251">
    <property type="entry name" value="EutC_C"/>
</dbReference>
<dbReference type="InterPro" id="IPR009246">
    <property type="entry name" value="EutC"/>
</dbReference>
<feature type="binding site" evidence="5">
    <location>
        <position position="189"/>
    </location>
    <ligand>
        <name>adenosylcob(III)alamin</name>
        <dbReference type="ChEBI" id="CHEBI:18408"/>
    </ligand>
</feature>
<comment type="cofactor">
    <cofactor evidence="5">
        <name>adenosylcob(III)alamin</name>
        <dbReference type="ChEBI" id="CHEBI:18408"/>
    </cofactor>
    <text evidence="5">Binds between the large and small subunits.</text>
</comment>
<dbReference type="Gene3D" id="3.40.50.11240">
    <property type="entry name" value="Ethanolamine ammonia-lyase light chain (EutC)"/>
    <property type="match status" value="1"/>
</dbReference>
<dbReference type="EMBL" id="JAQQFR010000010">
    <property type="protein sequence ID" value="MFL9879961.1"/>
    <property type="molecule type" value="Genomic_DNA"/>
</dbReference>